<keyword evidence="3" id="KW-0378">Hydrolase</keyword>
<dbReference type="PROSITE" id="PS51829">
    <property type="entry name" value="P_HOMO_B"/>
    <property type="match status" value="1"/>
</dbReference>
<gene>
    <name evidence="6" type="ORF">D2V05_04015</name>
    <name evidence="7" type="ORF">FQ017_03990</name>
</gene>
<evidence type="ECO:0000313" key="9">
    <source>
        <dbReference type="Proteomes" id="UP000321621"/>
    </source>
</evidence>
<dbReference type="EMBL" id="VNWK01000011">
    <property type="protein sequence ID" value="TXJ99182.1"/>
    <property type="molecule type" value="Genomic_DNA"/>
</dbReference>
<dbReference type="SUPFAM" id="SSF49265">
    <property type="entry name" value="Fibronectin type III"/>
    <property type="match status" value="1"/>
</dbReference>
<feature type="domain" description="P/Homo B" evidence="5">
    <location>
        <begin position="835"/>
        <end position="987"/>
    </location>
</feature>
<keyword evidence="2" id="KW-0732">Signal</keyword>
<dbReference type="InterPro" id="IPR003961">
    <property type="entry name" value="FN3_dom"/>
</dbReference>
<dbReference type="InterPro" id="IPR013783">
    <property type="entry name" value="Ig-like_fold"/>
</dbReference>
<dbReference type="GO" id="GO:0008237">
    <property type="term" value="F:metallopeptidase activity"/>
    <property type="evidence" value="ECO:0007669"/>
    <property type="project" value="InterPro"/>
</dbReference>
<evidence type="ECO:0000313" key="6">
    <source>
        <dbReference type="EMBL" id="RIV46519.1"/>
    </source>
</evidence>
<evidence type="ECO:0000256" key="3">
    <source>
        <dbReference type="ARBA" id="ARBA00022801"/>
    </source>
</evidence>
<proteinExistence type="predicted"/>
<evidence type="ECO:0000256" key="2">
    <source>
        <dbReference type="ARBA" id="ARBA00022729"/>
    </source>
</evidence>
<dbReference type="PROSITE" id="PS51257">
    <property type="entry name" value="PROKAR_LIPOPROTEIN"/>
    <property type="match status" value="1"/>
</dbReference>
<dbReference type="Pfam" id="PF01483">
    <property type="entry name" value="P_proprotein"/>
    <property type="match status" value="1"/>
</dbReference>
<evidence type="ECO:0000259" key="5">
    <source>
        <dbReference type="PROSITE" id="PS51829"/>
    </source>
</evidence>
<dbReference type="Proteomes" id="UP000266691">
    <property type="component" value="Unassembled WGS sequence"/>
</dbReference>
<dbReference type="Gene3D" id="2.60.40.10">
    <property type="entry name" value="Immunoglobulins"/>
    <property type="match status" value="2"/>
</dbReference>
<dbReference type="GO" id="GO:0004252">
    <property type="term" value="F:serine-type endopeptidase activity"/>
    <property type="evidence" value="ECO:0007669"/>
    <property type="project" value="InterPro"/>
</dbReference>
<dbReference type="Gene3D" id="3.40.390.10">
    <property type="entry name" value="Collagenase (Catalytic Domain)"/>
    <property type="match status" value="1"/>
</dbReference>
<dbReference type="OrthoDB" id="9792152at2"/>
<dbReference type="Gene3D" id="2.60.120.260">
    <property type="entry name" value="Galactose-binding domain-like"/>
    <property type="match status" value="1"/>
</dbReference>
<feature type="domain" description="Fibronectin type-III" evidence="4">
    <location>
        <begin position="751"/>
        <end position="840"/>
    </location>
</feature>
<accession>A0A3A1NKD9</accession>
<keyword evidence="1" id="KW-0645">Protease</keyword>
<dbReference type="InterPro" id="IPR026444">
    <property type="entry name" value="Secre_tail"/>
</dbReference>
<dbReference type="InterPro" id="IPR002884">
    <property type="entry name" value="P_dom"/>
</dbReference>
<dbReference type="InterPro" id="IPR024079">
    <property type="entry name" value="MetalloPept_cat_dom_sf"/>
</dbReference>
<sequence>MRAKLHLVFSITIFFSCFCIYGQQAYWKNIPKQSTLKSASIKDMGKAKKVFSLDRQVFMDEMKTFATSKSVNKVVYLPDGDGNIIPFALKETPVMHPDLAKKYPNIKSYSGVSSDGKYKVKLSNSPKGLESMVVNLKNHEQTFMEPISNKTDSYVLYTKGAGLTAKDDFICETVETLLTTSKTIAPLVDDQVLRKYRIAVSTTGEYTQGKGGTVADALAGINATITRINEVFETDLGVTLELIANNDVLIFTNPNTDPYGSSLNSEVQATITSIIGEANYDVGHLFHQVSDPELNNGNAGFIGSVCVDNKKGSGFSASSTPEGDVFDLDYVAHELGHQFGANHTWSFESEGTGVQAEPGSGTTIMGYAGITGDNDVAPNGSDYFHYYSIQQISDYLQTTSCAQVTPLTNSPPVLTPVGDYTIPKGTAFVLEGIATDPDVGDVLSYTWEQIDDGVVTNNTFGPTNPSGANFRSLPPNAEPIRYFPKLSEVAQGNLTQVNPTVNEAWETVSEIERTLNFAFTVRDNASGGGQVISDVLAVNVLKAAGPFVVTSQSTNEIYSAGSIQEVTWDVANTNILPINAQMVDIFLSLDGGQTFPIILAEDELNDGSANILLPGDATTSARVMVKASDNVFFAVNASDFTIQQSQVVLHFDQLEFEVCQPDDLVIPFVYETYAGFNETSTFTADAPAGLTAIFSPTDATANDTSVSLTLSNTDGVAAGLYDITVTSTSASVTKGVVLSVFIEDTSYTDAVLLSPTDGQGGVSLDAQLTWEENPLFTQYDVEVSTDQGFVNVIESATVPFNFYKTNSLQAETEYFWRVRPSNGCGTGTFGTPFSFVTSQVDCKNLESTDVPLTISAVGTPTITTSVFFWEDLPVSDVNVNLELDHSYLEDLVITLISPEGTRVTLLSNTCGDLNNINAVFDDDGDPITCSGNPAISGSVSPIGSLASLKGESILGEWILEIKDTAASDGGTLIGFSLDVCIEGSYRPDADEDGVFDDGDDLCLGTPKGVEVNTSGCPVYRLASDNFGIEIQSETCRSSNNGSVTITPVDTSITYTAVLEGGGSPTTADFTNSQTFGNLTAGEYSICITGTNGMITYEEVCFGIVITEPDVLDIDALVDAGILTLGLSGADFYNVELNGLVTQTQASKIQLPLKEGVNTLRVYSDLPCQGVIEKALFYSTRPILSPNPVDATTEVYLGGYEGKVDIQIYSGNGRLVMSMQKTVIGENLEMDLSVLPRGIYYLGLTKDGAQEMFKFIKR</sequence>
<dbReference type="SUPFAM" id="SSF55486">
    <property type="entry name" value="Metalloproteases ('zincins'), catalytic domain"/>
    <property type="match status" value="1"/>
</dbReference>
<name>A0A3A1NKD9_9FLAO</name>
<dbReference type="PROSITE" id="PS50853">
    <property type="entry name" value="FN3"/>
    <property type="match status" value="1"/>
</dbReference>
<dbReference type="AlphaFoldDB" id="A0A3A1NKD9"/>
<dbReference type="RefSeq" id="WP_119646252.1">
    <property type="nucleotide sequence ID" value="NZ_QXFI01000011.1"/>
</dbReference>
<comment type="caution">
    <text evidence="6">The sequence shown here is derived from an EMBL/GenBank/DDBJ whole genome shotgun (WGS) entry which is preliminary data.</text>
</comment>
<dbReference type="Pfam" id="PF13583">
    <property type="entry name" value="Reprolysin_4"/>
    <property type="match status" value="1"/>
</dbReference>
<evidence type="ECO:0000313" key="7">
    <source>
        <dbReference type="EMBL" id="TXJ99182.1"/>
    </source>
</evidence>
<dbReference type="NCBIfam" id="TIGR04183">
    <property type="entry name" value="Por_Secre_tail"/>
    <property type="match status" value="1"/>
</dbReference>
<protein>
    <submittedName>
        <fullName evidence="6">T9SS C-terminal target domain-containing protein</fullName>
    </submittedName>
    <submittedName>
        <fullName evidence="7">T9SS type A sorting domain-containing protein</fullName>
    </submittedName>
</protein>
<evidence type="ECO:0000313" key="8">
    <source>
        <dbReference type="Proteomes" id="UP000266691"/>
    </source>
</evidence>
<evidence type="ECO:0000259" key="4">
    <source>
        <dbReference type="PROSITE" id="PS50853"/>
    </source>
</evidence>
<organism evidence="6 8">
    <name type="scientific">Flagellimonas pelagia</name>
    <dbReference type="NCBI Taxonomy" id="2306998"/>
    <lineage>
        <taxon>Bacteria</taxon>
        <taxon>Pseudomonadati</taxon>
        <taxon>Bacteroidota</taxon>
        <taxon>Flavobacteriia</taxon>
        <taxon>Flavobacteriales</taxon>
        <taxon>Flavobacteriaceae</taxon>
        <taxon>Flagellimonas</taxon>
    </lineage>
</organism>
<dbReference type="GO" id="GO:0006508">
    <property type="term" value="P:proteolysis"/>
    <property type="evidence" value="ECO:0007669"/>
    <property type="project" value="UniProtKB-KW"/>
</dbReference>
<dbReference type="Proteomes" id="UP000321621">
    <property type="component" value="Unassembled WGS sequence"/>
</dbReference>
<dbReference type="Pfam" id="PF18962">
    <property type="entry name" value="Por_Secre_tail"/>
    <property type="match status" value="1"/>
</dbReference>
<dbReference type="InterPro" id="IPR036116">
    <property type="entry name" value="FN3_sf"/>
</dbReference>
<reference evidence="6 8" key="1">
    <citation type="submission" date="2018-08" db="EMBL/GenBank/DDBJ databases">
        <title>Proposal of Muricauda 72 sp.nov. and Muricauda NH166 sp.nov., isolated from seawater.</title>
        <authorList>
            <person name="Cheng H."/>
            <person name="Wu Y.-H."/>
            <person name="Guo L.-L."/>
            <person name="Xu X.-W."/>
        </authorList>
    </citation>
    <scope>NUCLEOTIDE SEQUENCE [LARGE SCALE GENOMIC DNA]</scope>
    <source>
        <strain evidence="6 8">72</strain>
    </source>
</reference>
<dbReference type="SUPFAM" id="SSF49785">
    <property type="entry name" value="Galactose-binding domain-like"/>
    <property type="match status" value="1"/>
</dbReference>
<dbReference type="EMBL" id="QXFI01000011">
    <property type="protein sequence ID" value="RIV46519.1"/>
    <property type="molecule type" value="Genomic_DNA"/>
</dbReference>
<reference evidence="7 9" key="2">
    <citation type="submission" date="2019-07" db="EMBL/GenBank/DDBJ databases">
        <title>Draft genome of two Muricauda strains isolated from deep sea.</title>
        <authorList>
            <person name="Sun C."/>
        </authorList>
    </citation>
    <scope>NUCLEOTIDE SEQUENCE [LARGE SCALE GENOMIC DNA]</scope>
    <source>
        <strain evidence="7 9">72</strain>
    </source>
</reference>
<keyword evidence="9" id="KW-1185">Reference proteome</keyword>
<dbReference type="InterPro" id="IPR008979">
    <property type="entry name" value="Galactose-bd-like_sf"/>
</dbReference>
<evidence type="ECO:0000256" key="1">
    <source>
        <dbReference type="ARBA" id="ARBA00022670"/>
    </source>
</evidence>